<evidence type="ECO:0000313" key="3">
    <source>
        <dbReference type="Proteomes" id="UP000030748"/>
    </source>
</evidence>
<dbReference type="SUPFAM" id="SSF48452">
    <property type="entry name" value="TPR-like"/>
    <property type="match status" value="1"/>
</dbReference>
<dbReference type="EMBL" id="KI630768">
    <property type="protein sequence ID" value="EYU33442.1"/>
    <property type="molecule type" value="Genomic_DNA"/>
</dbReference>
<keyword evidence="3" id="KW-1185">Reference proteome</keyword>
<dbReference type="InterPro" id="IPR011990">
    <property type="entry name" value="TPR-like_helical_dom_sf"/>
</dbReference>
<dbReference type="AlphaFoldDB" id="A0A022QXV7"/>
<sequence length="264" mass="28529">MESLIFRTGSGSIPLQSPLPPASPRHSVSLSAAAAGGGVFSGDKNGSPPQRISLNMEVSRRSIRRSYSEPDVARSEFRALSKLGSRSFTALPEVDQHGGSTELGFPGGGMKKNRNSGGGGGGGGGIGSGGGDDDRHKMGEYYEEMLKSDPRNSLLLGNYAKYLCEVEKDVVKAEEYYGRAILANPGECDGEVLSLYGKLIWDIHRDENRANFYFNQALLASPHNCMIMGSYANFMWEVEEEEEKEIGRSVNNNSIASSIMVEAF</sequence>
<organism evidence="2 3">
    <name type="scientific">Erythranthe guttata</name>
    <name type="common">Yellow monkey flower</name>
    <name type="synonym">Mimulus guttatus</name>
    <dbReference type="NCBI Taxonomy" id="4155"/>
    <lineage>
        <taxon>Eukaryota</taxon>
        <taxon>Viridiplantae</taxon>
        <taxon>Streptophyta</taxon>
        <taxon>Embryophyta</taxon>
        <taxon>Tracheophyta</taxon>
        <taxon>Spermatophyta</taxon>
        <taxon>Magnoliopsida</taxon>
        <taxon>eudicotyledons</taxon>
        <taxon>Gunneridae</taxon>
        <taxon>Pentapetalae</taxon>
        <taxon>asterids</taxon>
        <taxon>lamiids</taxon>
        <taxon>Lamiales</taxon>
        <taxon>Phrymaceae</taxon>
        <taxon>Erythranthe</taxon>
    </lineage>
</organism>
<feature type="compositionally biased region" description="Gly residues" evidence="1">
    <location>
        <begin position="105"/>
        <end position="130"/>
    </location>
</feature>
<dbReference type="PANTHER" id="PTHR26312">
    <property type="entry name" value="TETRATRICOPEPTIDE REPEAT PROTEIN 5"/>
    <property type="match status" value="1"/>
</dbReference>
<dbReference type="OMA" id="EERAQCY"/>
<proteinExistence type="predicted"/>
<gene>
    <name evidence="2" type="ORF">MIMGU_mgv1a011989mg</name>
</gene>
<name>A0A022QXV7_ERYGU</name>
<dbReference type="OrthoDB" id="439046at2759"/>
<dbReference type="PhylomeDB" id="A0A022QXV7"/>
<evidence type="ECO:0000313" key="2">
    <source>
        <dbReference type="EMBL" id="EYU33442.1"/>
    </source>
</evidence>
<reference evidence="2 3" key="1">
    <citation type="journal article" date="2013" name="Proc. Natl. Acad. Sci. U.S.A.">
        <title>Fine-scale variation in meiotic recombination in Mimulus inferred from population shotgun sequencing.</title>
        <authorList>
            <person name="Hellsten U."/>
            <person name="Wright K.M."/>
            <person name="Jenkins J."/>
            <person name="Shu S."/>
            <person name="Yuan Y."/>
            <person name="Wessler S.R."/>
            <person name="Schmutz J."/>
            <person name="Willis J.H."/>
            <person name="Rokhsar D.S."/>
        </authorList>
    </citation>
    <scope>NUCLEOTIDE SEQUENCE [LARGE SCALE GENOMIC DNA]</scope>
    <source>
        <strain evidence="3">cv. DUN x IM62</strain>
    </source>
</reference>
<evidence type="ECO:0000256" key="1">
    <source>
        <dbReference type="SAM" id="MobiDB-lite"/>
    </source>
</evidence>
<feature type="region of interest" description="Disordered" evidence="1">
    <location>
        <begin position="92"/>
        <end position="134"/>
    </location>
</feature>
<accession>A0A022QXV7</accession>
<dbReference type="Gene3D" id="1.25.40.10">
    <property type="entry name" value="Tetratricopeptide repeat domain"/>
    <property type="match status" value="1"/>
</dbReference>
<dbReference type="KEGG" id="egt:105962433"/>
<dbReference type="PANTHER" id="PTHR26312:SF123">
    <property type="entry name" value="TETRATRICOPEPTIDE REPEAT (TPR)-LIKE SUPERFAMILY PROTEIN"/>
    <property type="match status" value="1"/>
</dbReference>
<feature type="region of interest" description="Disordered" evidence="1">
    <location>
        <begin position="1"/>
        <end position="28"/>
    </location>
</feature>
<protein>
    <submittedName>
        <fullName evidence="2">Uncharacterized protein</fullName>
    </submittedName>
</protein>
<dbReference type="Proteomes" id="UP000030748">
    <property type="component" value="Unassembled WGS sequence"/>
</dbReference>
<dbReference type="eggNOG" id="ENOG502RYTU">
    <property type="taxonomic scope" value="Eukaryota"/>
</dbReference>